<feature type="coiled-coil region" evidence="1">
    <location>
        <begin position="8"/>
        <end position="63"/>
    </location>
</feature>
<dbReference type="Gene3D" id="1.10.287.1490">
    <property type="match status" value="1"/>
</dbReference>
<evidence type="ECO:0000313" key="2">
    <source>
        <dbReference type="EMBL" id="MED6157371.1"/>
    </source>
</evidence>
<reference evidence="2 3" key="1">
    <citation type="journal article" date="2023" name="Plants (Basel)">
        <title>Bridging the Gap: Combining Genomics and Transcriptomics Approaches to Understand Stylosanthes scabra, an Orphan Legume from the Brazilian Caatinga.</title>
        <authorList>
            <person name="Ferreira-Neto J.R.C."/>
            <person name="da Silva M.D."/>
            <person name="Binneck E."/>
            <person name="de Melo N.F."/>
            <person name="da Silva R.H."/>
            <person name="de Melo A.L.T.M."/>
            <person name="Pandolfi V."/>
            <person name="Bustamante F.O."/>
            <person name="Brasileiro-Vidal A.C."/>
            <person name="Benko-Iseppon A.M."/>
        </authorList>
    </citation>
    <scope>NUCLEOTIDE SEQUENCE [LARGE SCALE GENOMIC DNA]</scope>
    <source>
        <tissue evidence="2">Leaves</tissue>
    </source>
</reference>
<dbReference type="EMBL" id="JASCZI010120905">
    <property type="protein sequence ID" value="MED6157371.1"/>
    <property type="molecule type" value="Genomic_DNA"/>
</dbReference>
<keyword evidence="3" id="KW-1185">Reference proteome</keyword>
<protein>
    <submittedName>
        <fullName evidence="2">Uncharacterized protein</fullName>
    </submittedName>
</protein>
<proteinExistence type="predicted"/>
<evidence type="ECO:0000313" key="3">
    <source>
        <dbReference type="Proteomes" id="UP001341840"/>
    </source>
</evidence>
<comment type="caution">
    <text evidence="2">The sequence shown here is derived from an EMBL/GenBank/DDBJ whole genome shotgun (WGS) entry which is preliminary data.</text>
</comment>
<organism evidence="2 3">
    <name type="scientific">Stylosanthes scabra</name>
    <dbReference type="NCBI Taxonomy" id="79078"/>
    <lineage>
        <taxon>Eukaryota</taxon>
        <taxon>Viridiplantae</taxon>
        <taxon>Streptophyta</taxon>
        <taxon>Embryophyta</taxon>
        <taxon>Tracheophyta</taxon>
        <taxon>Spermatophyta</taxon>
        <taxon>Magnoliopsida</taxon>
        <taxon>eudicotyledons</taxon>
        <taxon>Gunneridae</taxon>
        <taxon>Pentapetalae</taxon>
        <taxon>rosids</taxon>
        <taxon>fabids</taxon>
        <taxon>Fabales</taxon>
        <taxon>Fabaceae</taxon>
        <taxon>Papilionoideae</taxon>
        <taxon>50 kb inversion clade</taxon>
        <taxon>dalbergioids sensu lato</taxon>
        <taxon>Dalbergieae</taxon>
        <taxon>Pterocarpus clade</taxon>
        <taxon>Stylosanthes</taxon>
    </lineage>
</organism>
<accession>A0ABU6U8J6</accession>
<keyword evidence="1" id="KW-0175">Coiled coil</keyword>
<evidence type="ECO:0000256" key="1">
    <source>
        <dbReference type="SAM" id="Coils"/>
    </source>
</evidence>
<gene>
    <name evidence="2" type="ORF">PIB30_022497</name>
</gene>
<dbReference type="Proteomes" id="UP001341840">
    <property type="component" value="Unassembled WGS sequence"/>
</dbReference>
<sequence length="189" mass="21221">MEPSLSKLAEAERQNAKLVGDLKSLNQQKVALEEQLVDSAKAKEKAEGDLKFFEKNLEVFKQKKDEEVTTLKSWIRESEFEVAKLKGSVAADKARADRSEEKIPDLEKQCDDNAKDAKAAVAATEGVLKAQLAVLLPKFDVSQIGFFKEIVDGKDLWGNPSCLLWVGFPFGYFVMGSVVPFYRVEYLLW</sequence>
<name>A0ABU6U8J6_9FABA</name>